<feature type="transmembrane region" description="Helical" evidence="2">
    <location>
        <begin position="186"/>
        <end position="209"/>
    </location>
</feature>
<sequence length="334" mass="36204">MSSPSLVGGIAIRASDLPGALVFAVAYALLVPVFVARLAIPRSRNLLLVQFLFFATERVVLFSLRAVAAAHPHTEGRGLTKYMQATFALGFITLAHIISTFARTVLVNSTQPVGAAPQGSDTSLTPPPSKRGETVLADAPRRRFWFRRWSECTGLTLFVPALATGIVATASLYPPDDTADNTRSEALRYVSTALGLALVLSVGGILLWARWAIPHVNKRGVHFLLALTALLIIPPVYRLAVLHNTTPDLAAPAARALNTSGAKAAFYVLHVLPEWVVVALAGACNVREICALGLVGERYQKWRDETPQERARREIKAREREKMRGAAEDGGRED</sequence>
<evidence type="ECO:0000256" key="1">
    <source>
        <dbReference type="SAM" id="MobiDB-lite"/>
    </source>
</evidence>
<reference evidence="3" key="1">
    <citation type="submission" date="2023-03" db="EMBL/GenBank/DDBJ databases">
        <title>Massive genome expansion in bonnet fungi (Mycena s.s.) driven by repeated elements and novel gene families across ecological guilds.</title>
        <authorList>
            <consortium name="Lawrence Berkeley National Laboratory"/>
            <person name="Harder C.B."/>
            <person name="Miyauchi S."/>
            <person name="Viragh M."/>
            <person name="Kuo A."/>
            <person name="Thoen E."/>
            <person name="Andreopoulos B."/>
            <person name="Lu D."/>
            <person name="Skrede I."/>
            <person name="Drula E."/>
            <person name="Henrissat B."/>
            <person name="Morin E."/>
            <person name="Kohler A."/>
            <person name="Barry K."/>
            <person name="LaButti K."/>
            <person name="Morin E."/>
            <person name="Salamov A."/>
            <person name="Lipzen A."/>
            <person name="Mereny Z."/>
            <person name="Hegedus B."/>
            <person name="Baldrian P."/>
            <person name="Stursova M."/>
            <person name="Weitz H."/>
            <person name="Taylor A."/>
            <person name="Grigoriev I.V."/>
            <person name="Nagy L.G."/>
            <person name="Martin F."/>
            <person name="Kauserud H."/>
        </authorList>
    </citation>
    <scope>NUCLEOTIDE SEQUENCE</scope>
    <source>
        <strain evidence="3">CBHHK173m</strain>
    </source>
</reference>
<evidence type="ECO:0000313" key="4">
    <source>
        <dbReference type="Proteomes" id="UP001222325"/>
    </source>
</evidence>
<protein>
    <recommendedName>
        <fullName evidence="5">Proteophosphoglycan ppg4</fullName>
    </recommendedName>
</protein>
<dbReference type="Proteomes" id="UP001222325">
    <property type="component" value="Unassembled WGS sequence"/>
</dbReference>
<feature type="transmembrane region" description="Helical" evidence="2">
    <location>
        <begin position="275"/>
        <end position="295"/>
    </location>
</feature>
<gene>
    <name evidence="3" type="ORF">B0H15DRAFT_328601</name>
</gene>
<comment type="caution">
    <text evidence="3">The sequence shown here is derived from an EMBL/GenBank/DDBJ whole genome shotgun (WGS) entry which is preliminary data.</text>
</comment>
<evidence type="ECO:0000313" key="3">
    <source>
        <dbReference type="EMBL" id="KAJ7102380.1"/>
    </source>
</evidence>
<feature type="transmembrane region" description="Helical" evidence="2">
    <location>
        <begin position="82"/>
        <end position="102"/>
    </location>
</feature>
<dbReference type="EMBL" id="JARJCN010000003">
    <property type="protein sequence ID" value="KAJ7102380.1"/>
    <property type="molecule type" value="Genomic_DNA"/>
</dbReference>
<evidence type="ECO:0008006" key="5">
    <source>
        <dbReference type="Google" id="ProtNLM"/>
    </source>
</evidence>
<feature type="region of interest" description="Disordered" evidence="1">
    <location>
        <begin position="305"/>
        <end position="334"/>
    </location>
</feature>
<feature type="transmembrane region" description="Helical" evidence="2">
    <location>
        <begin position="152"/>
        <end position="174"/>
    </location>
</feature>
<feature type="transmembrane region" description="Helical" evidence="2">
    <location>
        <begin position="221"/>
        <end position="240"/>
    </location>
</feature>
<keyword evidence="2" id="KW-1133">Transmembrane helix</keyword>
<feature type="region of interest" description="Disordered" evidence="1">
    <location>
        <begin position="112"/>
        <end position="134"/>
    </location>
</feature>
<name>A0AAD6XTM7_9AGAR</name>
<evidence type="ECO:0000256" key="2">
    <source>
        <dbReference type="SAM" id="Phobius"/>
    </source>
</evidence>
<keyword evidence="4" id="KW-1185">Reference proteome</keyword>
<feature type="transmembrane region" description="Helical" evidence="2">
    <location>
        <begin position="47"/>
        <end position="70"/>
    </location>
</feature>
<dbReference type="AlphaFoldDB" id="A0AAD6XTM7"/>
<keyword evidence="2" id="KW-0472">Membrane</keyword>
<keyword evidence="2" id="KW-0812">Transmembrane</keyword>
<accession>A0AAD6XTM7</accession>
<proteinExistence type="predicted"/>
<organism evidence="3 4">
    <name type="scientific">Mycena belliarum</name>
    <dbReference type="NCBI Taxonomy" id="1033014"/>
    <lineage>
        <taxon>Eukaryota</taxon>
        <taxon>Fungi</taxon>
        <taxon>Dikarya</taxon>
        <taxon>Basidiomycota</taxon>
        <taxon>Agaricomycotina</taxon>
        <taxon>Agaricomycetes</taxon>
        <taxon>Agaricomycetidae</taxon>
        <taxon>Agaricales</taxon>
        <taxon>Marasmiineae</taxon>
        <taxon>Mycenaceae</taxon>
        <taxon>Mycena</taxon>
    </lineage>
</organism>
<feature type="transmembrane region" description="Helical" evidence="2">
    <location>
        <begin position="20"/>
        <end position="40"/>
    </location>
</feature>